<evidence type="ECO:0000313" key="3">
    <source>
        <dbReference type="Proteomes" id="UP000054911"/>
    </source>
</evidence>
<comment type="caution">
    <text evidence="2">The sequence shown here is derived from an EMBL/GenBank/DDBJ whole genome shotgun (WGS) entry which is preliminary data.</text>
</comment>
<dbReference type="STRING" id="1777141.AWB80_03080"/>
<keyword evidence="3" id="KW-1185">Reference proteome</keyword>
<dbReference type="Proteomes" id="UP000054911">
    <property type="component" value="Unassembled WGS sequence"/>
</dbReference>
<dbReference type="InterPro" id="IPR038713">
    <property type="entry name" value="Terminase_Gp1_N_sf"/>
</dbReference>
<sequence length="178" mass="18432">MALTAKKRLFADAVLTGKSNKDAAVEAGYSVKTASAAGSRLVKDPAVTAYLSDHRKKGGAKAARSPKAPLPTDGDSDEGVDGDAVSAADAMASAARAAGFDLNAMTRFSDPKAFLLAAMNDGRTEPRLRVTAAQVLMPFMHQKLGEGGKKDAKTQAAEKAASKFASLAAPKLIVNNRK</sequence>
<dbReference type="Pfam" id="PF03592">
    <property type="entry name" value="Terminase_2"/>
    <property type="match status" value="1"/>
</dbReference>
<evidence type="ECO:0000313" key="2">
    <source>
        <dbReference type="EMBL" id="SAK65512.1"/>
    </source>
</evidence>
<gene>
    <name evidence="2" type="ORF">AWB80_03080</name>
</gene>
<dbReference type="OrthoDB" id="8756642at2"/>
<evidence type="ECO:0000256" key="1">
    <source>
        <dbReference type="SAM" id="MobiDB-lite"/>
    </source>
</evidence>
<dbReference type="Gene3D" id="1.10.10.1400">
    <property type="entry name" value="Terminase, small subunit, N-terminal DNA-binding domain, HTH motif"/>
    <property type="match status" value="1"/>
</dbReference>
<feature type="region of interest" description="Disordered" evidence="1">
    <location>
        <begin position="53"/>
        <end position="82"/>
    </location>
</feature>
<dbReference type="InterPro" id="IPR005335">
    <property type="entry name" value="Terminase_ssu"/>
</dbReference>
<dbReference type="RefSeq" id="WP_061175559.1">
    <property type="nucleotide sequence ID" value="NZ_FCOE02000009.1"/>
</dbReference>
<dbReference type="AlphaFoldDB" id="A0A158B618"/>
<organism evidence="2 3">
    <name type="scientific">Caballeronia pedi</name>
    <dbReference type="NCBI Taxonomy" id="1777141"/>
    <lineage>
        <taxon>Bacteria</taxon>
        <taxon>Pseudomonadati</taxon>
        <taxon>Pseudomonadota</taxon>
        <taxon>Betaproteobacteria</taxon>
        <taxon>Burkholderiales</taxon>
        <taxon>Burkholderiaceae</taxon>
        <taxon>Caballeronia</taxon>
    </lineage>
</organism>
<dbReference type="EMBL" id="FCOE02000009">
    <property type="protein sequence ID" value="SAK65512.1"/>
    <property type="molecule type" value="Genomic_DNA"/>
</dbReference>
<name>A0A158B618_9BURK</name>
<accession>A0A158B618</accession>
<proteinExistence type="predicted"/>
<protein>
    <submittedName>
        <fullName evidence="2">Terminase small subunit</fullName>
    </submittedName>
</protein>
<dbReference type="GO" id="GO:0051276">
    <property type="term" value="P:chromosome organization"/>
    <property type="evidence" value="ECO:0007669"/>
    <property type="project" value="InterPro"/>
</dbReference>
<reference evidence="2" key="1">
    <citation type="submission" date="2016-01" db="EMBL/GenBank/DDBJ databases">
        <authorList>
            <person name="Peeters C."/>
        </authorList>
    </citation>
    <scope>NUCLEOTIDE SEQUENCE [LARGE SCALE GENOMIC DNA]</scope>
    <source>
        <strain evidence="2">LMG 29323</strain>
    </source>
</reference>